<dbReference type="OrthoDB" id="10260455at2759"/>
<dbReference type="SUPFAM" id="SSF47391">
    <property type="entry name" value="Dimerization-anchoring domain of cAMP-dependent PK regulatory subunit"/>
    <property type="match status" value="1"/>
</dbReference>
<dbReference type="InterPro" id="IPR039879">
    <property type="entry name" value="EFC10"/>
</dbReference>
<dbReference type="PANTHER" id="PTHR21847">
    <property type="entry name" value="EF-HAND CALCIUM-BINDING DOMAIN-CONTAINING PROTEIN 10"/>
    <property type="match status" value="1"/>
</dbReference>
<gene>
    <name evidence="2" type="ORF">TIS948_LOCUS548</name>
</gene>
<reference evidence="2" key="1">
    <citation type="submission" date="2021-02" db="EMBL/GenBank/DDBJ databases">
        <authorList>
            <person name="Nowell W R."/>
        </authorList>
    </citation>
    <scope>NUCLEOTIDE SEQUENCE</scope>
</reference>
<dbReference type="Proteomes" id="UP000663825">
    <property type="component" value="Unassembled WGS sequence"/>
</dbReference>
<dbReference type="CDD" id="cd22976">
    <property type="entry name" value="DD_EFCAB10"/>
    <property type="match status" value="1"/>
</dbReference>
<evidence type="ECO:0000313" key="3">
    <source>
        <dbReference type="Proteomes" id="UP000663825"/>
    </source>
</evidence>
<dbReference type="EMBL" id="CAJNXB010000015">
    <property type="protein sequence ID" value="CAF2982726.1"/>
    <property type="molecule type" value="Genomic_DNA"/>
</dbReference>
<dbReference type="AlphaFoldDB" id="A0A817KY33"/>
<sequence>MNNHPSAPIANPIEETANDYLQMHRIHELFHNLSASMVYNRPEDPKVFMIDYLEQLKKARATGLAFPALVQDTDLTSVFQDPKVFMIDYLEQLKKARATGLAFPALVQDTDLTSVFRMLDPVGLGHITYSQYASTMEALGVTKYNTAPAGKDADHISSETFCQEAKKRINELNATFHNQ</sequence>
<organism evidence="2 3">
    <name type="scientific">Rotaria socialis</name>
    <dbReference type="NCBI Taxonomy" id="392032"/>
    <lineage>
        <taxon>Eukaryota</taxon>
        <taxon>Metazoa</taxon>
        <taxon>Spiralia</taxon>
        <taxon>Gnathifera</taxon>
        <taxon>Rotifera</taxon>
        <taxon>Eurotatoria</taxon>
        <taxon>Bdelloidea</taxon>
        <taxon>Philodinida</taxon>
        <taxon>Philodinidae</taxon>
        <taxon>Rotaria</taxon>
    </lineage>
</organism>
<evidence type="ECO:0000259" key="1">
    <source>
        <dbReference type="Pfam" id="PF24548"/>
    </source>
</evidence>
<comment type="caution">
    <text evidence="2">The sequence shown here is derived from an EMBL/GenBank/DDBJ whole genome shotgun (WGS) entry which is preliminary data.</text>
</comment>
<dbReference type="Pfam" id="PF24548">
    <property type="entry name" value="EF_EFCAB10_C"/>
    <property type="match status" value="1"/>
</dbReference>
<dbReference type="Gene3D" id="1.20.890.10">
    <property type="entry name" value="cAMP-dependent protein kinase regulatory subunit, dimerization-anchoring domain"/>
    <property type="match status" value="1"/>
</dbReference>
<feature type="domain" description="EFCAB10 C-terminal EF-hand" evidence="1">
    <location>
        <begin position="111"/>
        <end position="169"/>
    </location>
</feature>
<evidence type="ECO:0000313" key="2">
    <source>
        <dbReference type="EMBL" id="CAF2982726.1"/>
    </source>
</evidence>
<accession>A0A817KY33</accession>
<dbReference type="InterPro" id="IPR049760">
    <property type="entry name" value="DD_EFCAB10"/>
</dbReference>
<proteinExistence type="predicted"/>
<dbReference type="InterPro" id="IPR056587">
    <property type="entry name" value="EF_EFCAB10_C"/>
</dbReference>
<name>A0A817KY33_9BILA</name>
<protein>
    <recommendedName>
        <fullName evidence="1">EFCAB10 C-terminal EF-hand domain-containing protein</fullName>
    </recommendedName>
</protein>
<dbReference type="PANTHER" id="PTHR21847:SF1">
    <property type="entry name" value="EF-HAND CALCIUM-BINDING DOMAIN-CONTAINING PROTEIN 10"/>
    <property type="match status" value="1"/>
</dbReference>